<evidence type="ECO:0000313" key="2">
    <source>
        <dbReference type="Proteomes" id="UP000033441"/>
    </source>
</evidence>
<reference evidence="1 2" key="1">
    <citation type="submission" date="2015-02" db="EMBL/GenBank/DDBJ databases">
        <title>Genome Sequencing of Rickettsiales.</title>
        <authorList>
            <person name="Daugherty S.C."/>
            <person name="Su Q."/>
            <person name="Abolude K."/>
            <person name="Beier-Sexton M."/>
            <person name="Carlyon J.A."/>
            <person name="Carter R."/>
            <person name="Day N.P."/>
            <person name="Dumler S.J."/>
            <person name="Dyachenko V."/>
            <person name="Godinez A."/>
            <person name="Kurtti T.J."/>
            <person name="Lichay M."/>
            <person name="Mullins K.E."/>
            <person name="Ott S."/>
            <person name="Pappas-Brown V."/>
            <person name="Paris D.H."/>
            <person name="Patel P."/>
            <person name="Richards A.L."/>
            <person name="Sadzewicz L."/>
            <person name="Sears K."/>
            <person name="Seidman D."/>
            <person name="Sengamalay N."/>
            <person name="Stenos J."/>
            <person name="Tallon L.J."/>
            <person name="Vincent G."/>
            <person name="Fraser C.M."/>
            <person name="Munderloh U."/>
            <person name="Dunning-Hotopp J.C."/>
        </authorList>
    </citation>
    <scope>NUCLEOTIDE SEQUENCE [LARGE SCALE GENOMIC DNA]</scope>
    <source>
        <strain evidence="1 2">ApMUC09</strain>
    </source>
</reference>
<proteinExistence type="predicted"/>
<evidence type="ECO:0000313" key="1">
    <source>
        <dbReference type="EMBL" id="KJV63970.1"/>
    </source>
</evidence>
<protein>
    <submittedName>
        <fullName evidence="1">Uncharacterized protein</fullName>
    </submittedName>
</protein>
<name>A0A0F3N7E2_ANAPH</name>
<gene>
    <name evidence="1" type="ORF">APHMUC_0046</name>
</gene>
<dbReference type="AlphaFoldDB" id="A0A0F3N7E2"/>
<dbReference type="Proteomes" id="UP000033441">
    <property type="component" value="Unassembled WGS sequence"/>
</dbReference>
<accession>A0A0F3N7E2</accession>
<dbReference type="PATRIC" id="fig|1359152.3.peg.48"/>
<comment type="caution">
    <text evidence="1">The sequence shown here is derived from an EMBL/GenBank/DDBJ whole genome shotgun (WGS) entry which is preliminary data.</text>
</comment>
<sequence length="42" mass="4657">MAFWFRVTVSMILHNNIPIQMQHVTSHAGPVAIHSACNGILL</sequence>
<dbReference type="EMBL" id="LANV01000001">
    <property type="protein sequence ID" value="KJV63970.1"/>
    <property type="molecule type" value="Genomic_DNA"/>
</dbReference>
<organism evidence="1 2">
    <name type="scientific">Anaplasma phagocytophilum str. ApMUC09</name>
    <dbReference type="NCBI Taxonomy" id="1359152"/>
    <lineage>
        <taxon>Bacteria</taxon>
        <taxon>Pseudomonadati</taxon>
        <taxon>Pseudomonadota</taxon>
        <taxon>Alphaproteobacteria</taxon>
        <taxon>Rickettsiales</taxon>
        <taxon>Anaplasmataceae</taxon>
        <taxon>Anaplasma</taxon>
        <taxon>phagocytophilum group</taxon>
    </lineage>
</organism>